<dbReference type="Gene3D" id="3.90.1150.10">
    <property type="entry name" value="Aspartate Aminotransferase, domain 1"/>
    <property type="match status" value="1"/>
</dbReference>
<evidence type="ECO:0000256" key="2">
    <source>
        <dbReference type="ARBA" id="ARBA00007441"/>
    </source>
</evidence>
<dbReference type="InterPro" id="IPR004839">
    <property type="entry name" value="Aminotransferase_I/II_large"/>
</dbReference>
<keyword evidence="4 6" id="KW-0808">Transferase</keyword>
<dbReference type="InterPro" id="IPR015422">
    <property type="entry name" value="PyrdxlP-dep_Trfase_small"/>
</dbReference>
<dbReference type="InterPro" id="IPR015421">
    <property type="entry name" value="PyrdxlP-dep_Trfase_major"/>
</dbReference>
<evidence type="ECO:0000256" key="4">
    <source>
        <dbReference type="ARBA" id="ARBA00022679"/>
    </source>
</evidence>
<dbReference type="CDD" id="cd00609">
    <property type="entry name" value="AAT_like"/>
    <property type="match status" value="1"/>
</dbReference>
<dbReference type="InterPro" id="IPR004838">
    <property type="entry name" value="NHTrfase_class1_PyrdxlP-BS"/>
</dbReference>
<dbReference type="EC" id="2.6.1.-" evidence="6"/>
<gene>
    <name evidence="8" type="ORF">H9K76_10235</name>
</gene>
<keyword evidence="3 6" id="KW-0032">Aminotransferase</keyword>
<evidence type="ECO:0000256" key="1">
    <source>
        <dbReference type="ARBA" id="ARBA00001933"/>
    </source>
</evidence>
<dbReference type="Pfam" id="PF00155">
    <property type="entry name" value="Aminotran_1_2"/>
    <property type="match status" value="1"/>
</dbReference>
<protein>
    <recommendedName>
        <fullName evidence="6">Aminotransferase</fullName>
        <ecNumber evidence="6">2.6.1.-</ecNumber>
    </recommendedName>
</protein>
<dbReference type="PROSITE" id="PS00105">
    <property type="entry name" value="AA_TRANSFER_CLASS_1"/>
    <property type="match status" value="1"/>
</dbReference>
<organism evidence="8 9">
    <name type="scientific">Diaphorobacter ruginosibacter</name>
    <dbReference type="NCBI Taxonomy" id="1715720"/>
    <lineage>
        <taxon>Bacteria</taxon>
        <taxon>Pseudomonadati</taxon>
        <taxon>Pseudomonadota</taxon>
        <taxon>Betaproteobacteria</taxon>
        <taxon>Burkholderiales</taxon>
        <taxon>Comamonadaceae</taxon>
        <taxon>Diaphorobacter</taxon>
    </lineage>
</organism>
<evidence type="ECO:0000259" key="7">
    <source>
        <dbReference type="Pfam" id="PF00155"/>
    </source>
</evidence>
<keyword evidence="5" id="KW-0663">Pyridoxal phosphate</keyword>
<accession>A0A7G9RVE3</accession>
<dbReference type="GO" id="GO:0008483">
    <property type="term" value="F:transaminase activity"/>
    <property type="evidence" value="ECO:0007669"/>
    <property type="project" value="UniProtKB-KW"/>
</dbReference>
<dbReference type="PANTHER" id="PTHR46383">
    <property type="entry name" value="ASPARTATE AMINOTRANSFERASE"/>
    <property type="match status" value="1"/>
</dbReference>
<dbReference type="AlphaFoldDB" id="A0A7G9RVE3"/>
<dbReference type="FunFam" id="3.40.640.10:FF:000033">
    <property type="entry name" value="Aspartate aminotransferase"/>
    <property type="match status" value="1"/>
</dbReference>
<comment type="similarity">
    <text evidence="2 6">Belongs to the class-I pyridoxal-phosphate-dependent aminotransferase family.</text>
</comment>
<dbReference type="Gene3D" id="3.40.640.10">
    <property type="entry name" value="Type I PLP-dependent aspartate aminotransferase-like (Major domain)"/>
    <property type="match status" value="1"/>
</dbReference>
<dbReference type="GO" id="GO:0006520">
    <property type="term" value="P:amino acid metabolic process"/>
    <property type="evidence" value="ECO:0007669"/>
    <property type="project" value="InterPro"/>
</dbReference>
<dbReference type="KEGG" id="drg:H9K76_10235"/>
<dbReference type="SUPFAM" id="SSF53383">
    <property type="entry name" value="PLP-dependent transferases"/>
    <property type="match status" value="1"/>
</dbReference>
<evidence type="ECO:0000256" key="6">
    <source>
        <dbReference type="RuleBase" id="RU000481"/>
    </source>
</evidence>
<proteinExistence type="inferred from homology"/>
<dbReference type="InterPro" id="IPR050596">
    <property type="entry name" value="AspAT/PAT-like"/>
</dbReference>
<dbReference type="PANTHER" id="PTHR46383:SF1">
    <property type="entry name" value="ASPARTATE AMINOTRANSFERASE"/>
    <property type="match status" value="1"/>
</dbReference>
<dbReference type="InterPro" id="IPR015424">
    <property type="entry name" value="PyrdxlP-dep_Trfase"/>
</dbReference>
<evidence type="ECO:0000256" key="3">
    <source>
        <dbReference type="ARBA" id="ARBA00022576"/>
    </source>
</evidence>
<comment type="cofactor">
    <cofactor evidence="1 6">
        <name>pyridoxal 5'-phosphate</name>
        <dbReference type="ChEBI" id="CHEBI:597326"/>
    </cofactor>
</comment>
<reference evidence="8 9" key="1">
    <citation type="submission" date="2020-08" db="EMBL/GenBank/DDBJ databases">
        <title>Genome sequence of Diaphorobacter ruginosibacter DSM 27467T.</title>
        <authorList>
            <person name="Hyun D.-W."/>
            <person name="Bae J.-W."/>
        </authorList>
    </citation>
    <scope>NUCLEOTIDE SEQUENCE [LARGE SCALE GENOMIC DNA]</scope>
    <source>
        <strain evidence="8 9">DSM 27467</strain>
    </source>
</reference>
<name>A0A7G9RVE3_9BURK</name>
<evidence type="ECO:0000313" key="9">
    <source>
        <dbReference type="Proteomes" id="UP000515811"/>
    </source>
</evidence>
<dbReference type="Proteomes" id="UP000515811">
    <property type="component" value="Chromosome"/>
</dbReference>
<evidence type="ECO:0000313" key="8">
    <source>
        <dbReference type="EMBL" id="QNN59568.1"/>
    </source>
</evidence>
<keyword evidence="9" id="KW-1185">Reference proteome</keyword>
<dbReference type="EMBL" id="CP060714">
    <property type="protein sequence ID" value="QNN59568.1"/>
    <property type="molecule type" value="Genomic_DNA"/>
</dbReference>
<dbReference type="GO" id="GO:0030170">
    <property type="term" value="F:pyridoxal phosphate binding"/>
    <property type="evidence" value="ECO:0007669"/>
    <property type="project" value="InterPro"/>
</dbReference>
<evidence type="ECO:0000256" key="5">
    <source>
        <dbReference type="ARBA" id="ARBA00022898"/>
    </source>
</evidence>
<feature type="domain" description="Aminotransferase class I/classII large" evidence="7">
    <location>
        <begin position="48"/>
        <end position="407"/>
    </location>
</feature>
<sequence>MNAHGTSVSHIHHLKDCILFSERLASVKPSPSMAAKAKVDALRAQGRKVIDFTIGEPDFDTAPHIIEGGINALKSGQTRYTASAGTPALRAAIARKLERENQLSFRAEEIVVGCGAKHIIYNAFAASLNEGDEVIVPAPFWVSYPDMVALQAAKPVIVACSEESGFKLSADVLAKAITPRARWVILNTPNNPTGAVYTREELEAICDVLRAYPQVWLMTDEIYEHFVYNGVTHVSPLQIAPDLRERTLLVNGLSKAYAFTGWRIGYGAGPVELVKRINLLLTQSTTCASAMSQAAAVVALDGPQECVAEAAHLFESRRNRVMELIAKIPGLSCMQPDGAFYVFVNVQKLLGLKTVAGNVLQSDVDVMNFFIEQAGVAVIDGTSYGCPGFLRMSFATSMEEIEAGYAAIAQAVAACKA</sequence>